<feature type="domain" description="F-box" evidence="1">
    <location>
        <begin position="19"/>
        <end position="65"/>
    </location>
</feature>
<dbReference type="SUPFAM" id="SSF81383">
    <property type="entry name" value="F-box domain"/>
    <property type="match status" value="1"/>
</dbReference>
<evidence type="ECO:0000313" key="3">
    <source>
        <dbReference type="Proteomes" id="UP000054477"/>
    </source>
</evidence>
<dbReference type="AlphaFoldDB" id="A0A0C9Y2U2"/>
<sequence length="518" mass="58747">MDCVAKNVRCDHLKTSSSPDFLSALPLDLLLHLFPFLGPLDIIALRKTCKTLHEATLQRQVWLNTLRLVCVANSVFAPSFPFMEMTLLELEHAAVIPSLWRSIGSANKPLPVGDDQPHRTKRILCGPTSHGDGGITAWGDTLSDLFLVPGGRYLILFFDDLMSVYDLGNTPDTLLDCNTRLLASVEIQFKWLFLVHPSPDGSALRICVSGEPAEDELEQIGQSEQWYKLQVYEIYPHHDSPRLELLSHWMLLGSSTQLYSIHLNRIVFIRDDILTVWDFVADTSATWRVLDEFHQIIIANDSIILFGSACVSVWNIPALLPRDRERTTLPYVDVPIINPLFRIDYPECMPPIVDAFQAESTIQGPWDWYTEPWCYDMVLQSEAGFAISRYVVAFNKDMTGGTIEKTACYELMTTPDIDFFIEPYRVCHDQLVMCWTEGSIIKTHTSALFSQDTSTPRDNEPLILETWKNEYLNISLCPFSARLCLFSDDKVHVYDFRSPLCSNVNQSRAPSQALTGLT</sequence>
<keyword evidence="3" id="KW-1185">Reference proteome</keyword>
<dbReference type="EMBL" id="KN838593">
    <property type="protein sequence ID" value="KIK02403.1"/>
    <property type="molecule type" value="Genomic_DNA"/>
</dbReference>
<accession>A0A0C9Y2U2</accession>
<reference evidence="2 3" key="1">
    <citation type="submission" date="2014-04" db="EMBL/GenBank/DDBJ databases">
        <authorList>
            <consortium name="DOE Joint Genome Institute"/>
            <person name="Kuo A."/>
            <person name="Kohler A."/>
            <person name="Nagy L.G."/>
            <person name="Floudas D."/>
            <person name="Copeland A."/>
            <person name="Barry K.W."/>
            <person name="Cichocki N."/>
            <person name="Veneault-Fourrey C."/>
            <person name="LaButti K."/>
            <person name="Lindquist E.A."/>
            <person name="Lipzen A."/>
            <person name="Lundell T."/>
            <person name="Morin E."/>
            <person name="Murat C."/>
            <person name="Sun H."/>
            <person name="Tunlid A."/>
            <person name="Henrissat B."/>
            <person name="Grigoriev I.V."/>
            <person name="Hibbett D.S."/>
            <person name="Martin F."/>
            <person name="Nordberg H.P."/>
            <person name="Cantor M.N."/>
            <person name="Hua S.X."/>
        </authorList>
    </citation>
    <scope>NUCLEOTIDE SEQUENCE [LARGE SCALE GENOMIC DNA]</scope>
    <source>
        <strain evidence="2 3">LaAM-08-1</strain>
    </source>
</reference>
<dbReference type="HOGENOM" id="CLU_033171_1_0_1"/>
<dbReference type="SMART" id="SM00256">
    <property type="entry name" value="FBOX"/>
    <property type="match status" value="1"/>
</dbReference>
<evidence type="ECO:0000313" key="2">
    <source>
        <dbReference type="EMBL" id="KIK02403.1"/>
    </source>
</evidence>
<dbReference type="Proteomes" id="UP000054477">
    <property type="component" value="Unassembled WGS sequence"/>
</dbReference>
<dbReference type="InterPro" id="IPR036047">
    <property type="entry name" value="F-box-like_dom_sf"/>
</dbReference>
<protein>
    <recommendedName>
        <fullName evidence="1">F-box domain-containing protein</fullName>
    </recommendedName>
</protein>
<organism evidence="2 3">
    <name type="scientific">Laccaria amethystina LaAM-08-1</name>
    <dbReference type="NCBI Taxonomy" id="1095629"/>
    <lineage>
        <taxon>Eukaryota</taxon>
        <taxon>Fungi</taxon>
        <taxon>Dikarya</taxon>
        <taxon>Basidiomycota</taxon>
        <taxon>Agaricomycotina</taxon>
        <taxon>Agaricomycetes</taxon>
        <taxon>Agaricomycetidae</taxon>
        <taxon>Agaricales</taxon>
        <taxon>Agaricineae</taxon>
        <taxon>Hydnangiaceae</taxon>
        <taxon>Laccaria</taxon>
    </lineage>
</organism>
<reference evidence="3" key="2">
    <citation type="submission" date="2015-01" db="EMBL/GenBank/DDBJ databases">
        <title>Evolutionary Origins and Diversification of the Mycorrhizal Mutualists.</title>
        <authorList>
            <consortium name="DOE Joint Genome Institute"/>
            <consortium name="Mycorrhizal Genomics Consortium"/>
            <person name="Kohler A."/>
            <person name="Kuo A."/>
            <person name="Nagy L.G."/>
            <person name="Floudas D."/>
            <person name="Copeland A."/>
            <person name="Barry K.W."/>
            <person name="Cichocki N."/>
            <person name="Veneault-Fourrey C."/>
            <person name="LaButti K."/>
            <person name="Lindquist E.A."/>
            <person name="Lipzen A."/>
            <person name="Lundell T."/>
            <person name="Morin E."/>
            <person name="Murat C."/>
            <person name="Riley R."/>
            <person name="Ohm R."/>
            <person name="Sun H."/>
            <person name="Tunlid A."/>
            <person name="Henrissat B."/>
            <person name="Grigoriev I.V."/>
            <person name="Hibbett D.S."/>
            <person name="Martin F."/>
        </authorList>
    </citation>
    <scope>NUCLEOTIDE SEQUENCE [LARGE SCALE GENOMIC DNA]</scope>
    <source>
        <strain evidence="3">LaAM-08-1</strain>
    </source>
</reference>
<dbReference type="InterPro" id="IPR001810">
    <property type="entry name" value="F-box_dom"/>
</dbReference>
<proteinExistence type="predicted"/>
<gene>
    <name evidence="2" type="ORF">K443DRAFT_521017</name>
</gene>
<dbReference type="Pfam" id="PF12937">
    <property type="entry name" value="F-box-like"/>
    <property type="match status" value="1"/>
</dbReference>
<name>A0A0C9Y2U2_9AGAR</name>
<dbReference type="OrthoDB" id="3145038at2759"/>
<evidence type="ECO:0000259" key="1">
    <source>
        <dbReference type="PROSITE" id="PS50181"/>
    </source>
</evidence>
<dbReference type="Gene3D" id="1.20.1280.50">
    <property type="match status" value="1"/>
</dbReference>
<dbReference type="PROSITE" id="PS50181">
    <property type="entry name" value="FBOX"/>
    <property type="match status" value="1"/>
</dbReference>